<evidence type="ECO:0000313" key="7">
    <source>
        <dbReference type="EMBL" id="PTB41798.1"/>
    </source>
</evidence>
<feature type="domain" description="Glycosyl hydrolase family 32 C-terminal" evidence="6">
    <location>
        <begin position="375"/>
        <end position="525"/>
    </location>
</feature>
<proteinExistence type="inferred from homology"/>
<organism evidence="7 8">
    <name type="scientific">Trichoderma asperellum (strain ATCC 204424 / CBS 433.97 / NBRC 101777)</name>
    <dbReference type="NCBI Taxonomy" id="1042311"/>
    <lineage>
        <taxon>Eukaryota</taxon>
        <taxon>Fungi</taxon>
        <taxon>Dikarya</taxon>
        <taxon>Ascomycota</taxon>
        <taxon>Pezizomycotina</taxon>
        <taxon>Sordariomycetes</taxon>
        <taxon>Hypocreomycetidae</taxon>
        <taxon>Hypocreales</taxon>
        <taxon>Hypocreaceae</taxon>
        <taxon>Trichoderma</taxon>
    </lineage>
</organism>
<evidence type="ECO:0000313" key="8">
    <source>
        <dbReference type="Proteomes" id="UP000240493"/>
    </source>
</evidence>
<dbReference type="PANTHER" id="PTHR42800:SF3">
    <property type="entry name" value="GLYCOSYL HYDROLASE FAMILY 32 N-TERMINAL DOMAIN-CONTAINING PROTEIN"/>
    <property type="match status" value="1"/>
</dbReference>
<sequence>MAYSRYRPTSHFIAPHSWSNDPCGAVYVPESQEYLICYQWNPGTTDGGNCAWGMAKSKDLVVWEDCMPAIWNGSSYDRLGVFSGSIVSRLVDGKRVLYLFYTSVSAVPIHWSKSYIKGCETQSVAISTDLGKTWARHGSNPLLNSPPNGTVVTGWRDPFVSPSASLSTLLGHGQHTDYMMLGSGEREHGPQLHLYKCDDLASDSWDYVSAVVDAKLHTPISQQHGNLAWGINFECASFFTIGDMDYIIAGVEETEESTRHNGHYLLWMSGKFVLNEQGLPTFDIKSHGLLDHGILYAAHIFRDDQNRLIQLGWADETAKKHVVQAQGWAGCLGHPRELVQVERPIDLCAESWPEWQLNHADGTMNSLGIRPAPQVETLRTSSSLTASSSSSLKDFTCIRAQNYEIQATFSHLCGTENMVFNVLQSPDATEVTKLVFDLKQQKIIVDRSKSSLKHLGTSTPDCGDLRLLPGEDLSIRIFVDVSVVEIYANDRFALTSRVYPSMETSTCASYDFGGVDEKNVKFEYWQGLRNAWPARGPGCGILPDLHPLSQNAALTTLKKENLVTVSEVHVEMAAAS</sequence>
<dbReference type="AlphaFoldDB" id="A0A2T3ZAF4"/>
<evidence type="ECO:0000259" key="6">
    <source>
        <dbReference type="Pfam" id="PF08244"/>
    </source>
</evidence>
<accession>A0A2T3ZAF4</accession>
<dbReference type="InterPro" id="IPR001362">
    <property type="entry name" value="Glyco_hydro_32"/>
</dbReference>
<dbReference type="Pfam" id="PF08244">
    <property type="entry name" value="Glyco_hydro_32C"/>
    <property type="match status" value="1"/>
</dbReference>
<dbReference type="GO" id="GO:0004575">
    <property type="term" value="F:sucrose alpha-glucosidase activity"/>
    <property type="evidence" value="ECO:0007669"/>
    <property type="project" value="TreeGrafter"/>
</dbReference>
<evidence type="ECO:0000256" key="2">
    <source>
        <dbReference type="ARBA" id="ARBA00022801"/>
    </source>
</evidence>
<dbReference type="InterPro" id="IPR023296">
    <property type="entry name" value="Glyco_hydro_beta-prop_sf"/>
</dbReference>
<name>A0A2T3ZAF4_TRIA4</name>
<dbReference type="OrthoDB" id="202537at2759"/>
<dbReference type="STRING" id="1042311.A0A2T3ZAF4"/>
<dbReference type="SUPFAM" id="SSF75005">
    <property type="entry name" value="Arabinanase/levansucrase/invertase"/>
    <property type="match status" value="1"/>
</dbReference>
<dbReference type="Gene3D" id="2.60.120.560">
    <property type="entry name" value="Exo-inulinase, domain 1"/>
    <property type="match status" value="1"/>
</dbReference>
<dbReference type="EMBL" id="KZ679261">
    <property type="protein sequence ID" value="PTB41798.1"/>
    <property type="molecule type" value="Genomic_DNA"/>
</dbReference>
<dbReference type="Gene3D" id="2.115.10.20">
    <property type="entry name" value="Glycosyl hydrolase domain, family 43"/>
    <property type="match status" value="1"/>
</dbReference>
<evidence type="ECO:0000256" key="1">
    <source>
        <dbReference type="ARBA" id="ARBA00009902"/>
    </source>
</evidence>
<evidence type="ECO:0000259" key="5">
    <source>
        <dbReference type="Pfam" id="PF00251"/>
    </source>
</evidence>
<dbReference type="InterPro" id="IPR013320">
    <property type="entry name" value="ConA-like_dom_sf"/>
</dbReference>
<reference evidence="7 8" key="1">
    <citation type="submission" date="2016-07" db="EMBL/GenBank/DDBJ databases">
        <title>Multiple horizontal gene transfer events from other fungi enriched the ability of initially mycotrophic Trichoderma (Ascomycota) to feed on dead plant biomass.</title>
        <authorList>
            <consortium name="DOE Joint Genome Institute"/>
            <person name="Aerts A."/>
            <person name="Atanasova L."/>
            <person name="Chenthamara K."/>
            <person name="Zhang J."/>
            <person name="Grujic M."/>
            <person name="Henrissat B."/>
            <person name="Kuo A."/>
            <person name="Salamov A."/>
            <person name="Lipzen A."/>
            <person name="Labutti K."/>
            <person name="Barry K."/>
            <person name="Miao Y."/>
            <person name="Rahimi M.J."/>
            <person name="Shen Q."/>
            <person name="Grigoriev I.V."/>
            <person name="Kubicek C.P."/>
            <person name="Druzhinina I.S."/>
        </authorList>
    </citation>
    <scope>NUCLEOTIDE SEQUENCE [LARGE SCALE GENOMIC DNA]</scope>
    <source>
        <strain evidence="7 8">CBS 433.97</strain>
    </source>
</reference>
<protein>
    <submittedName>
        <fullName evidence="7">Glycoside hydrolase family 32 protein</fullName>
    </submittedName>
</protein>
<keyword evidence="3 4" id="KW-0326">Glycosidase</keyword>
<evidence type="ECO:0000256" key="4">
    <source>
        <dbReference type="RuleBase" id="RU362110"/>
    </source>
</evidence>
<dbReference type="InterPro" id="IPR013148">
    <property type="entry name" value="Glyco_hydro_32_N"/>
</dbReference>
<comment type="similarity">
    <text evidence="1 4">Belongs to the glycosyl hydrolase 32 family.</text>
</comment>
<dbReference type="InterPro" id="IPR013189">
    <property type="entry name" value="Glyco_hydro_32_C"/>
</dbReference>
<dbReference type="CDD" id="cd18621">
    <property type="entry name" value="GH32_XdINV-like"/>
    <property type="match status" value="1"/>
</dbReference>
<dbReference type="Proteomes" id="UP000240493">
    <property type="component" value="Unassembled WGS sequence"/>
</dbReference>
<dbReference type="SMART" id="SM00640">
    <property type="entry name" value="Glyco_32"/>
    <property type="match status" value="1"/>
</dbReference>
<feature type="domain" description="Glycosyl hydrolase family 32 N-terminal" evidence="5">
    <location>
        <begin position="11"/>
        <end position="340"/>
    </location>
</feature>
<keyword evidence="2 4" id="KW-0378">Hydrolase</keyword>
<dbReference type="GO" id="GO:0005737">
    <property type="term" value="C:cytoplasm"/>
    <property type="evidence" value="ECO:0007669"/>
    <property type="project" value="TreeGrafter"/>
</dbReference>
<dbReference type="SMR" id="A0A2T3ZAF4"/>
<dbReference type="PANTHER" id="PTHR42800">
    <property type="entry name" value="EXOINULINASE INUD (AFU_ORTHOLOGUE AFUA_5G00480)"/>
    <property type="match status" value="1"/>
</dbReference>
<evidence type="ECO:0000256" key="3">
    <source>
        <dbReference type="ARBA" id="ARBA00023295"/>
    </source>
</evidence>
<keyword evidence="8" id="KW-1185">Reference proteome</keyword>
<gene>
    <name evidence="7" type="ORF">M441DRAFT_57899</name>
</gene>
<dbReference type="Pfam" id="PF00251">
    <property type="entry name" value="Glyco_hydro_32N"/>
    <property type="match status" value="1"/>
</dbReference>
<dbReference type="GO" id="GO:0005987">
    <property type="term" value="P:sucrose catabolic process"/>
    <property type="evidence" value="ECO:0007669"/>
    <property type="project" value="TreeGrafter"/>
</dbReference>
<dbReference type="SUPFAM" id="SSF49899">
    <property type="entry name" value="Concanavalin A-like lectins/glucanases"/>
    <property type="match status" value="1"/>
</dbReference>